<evidence type="ECO:0000259" key="5">
    <source>
        <dbReference type="Pfam" id="PF07730"/>
    </source>
</evidence>
<dbReference type="PANTHER" id="PTHR24421:SF63">
    <property type="entry name" value="SENSOR HISTIDINE KINASE DESK"/>
    <property type="match status" value="1"/>
</dbReference>
<dbReference type="InterPro" id="IPR050482">
    <property type="entry name" value="Sensor_HK_TwoCompSys"/>
</dbReference>
<dbReference type="SUPFAM" id="SSF55874">
    <property type="entry name" value="ATPase domain of HSP90 chaperone/DNA topoisomerase II/histidine kinase"/>
    <property type="match status" value="1"/>
</dbReference>
<keyword evidence="4" id="KW-0812">Transmembrane</keyword>
<dbReference type="EMBL" id="CP020472">
    <property type="protein sequence ID" value="ARD20685.1"/>
    <property type="molecule type" value="Genomic_DNA"/>
</dbReference>
<evidence type="ECO:0000256" key="1">
    <source>
        <dbReference type="ARBA" id="ARBA00022679"/>
    </source>
</evidence>
<keyword evidence="2 6" id="KW-0418">Kinase</keyword>
<evidence type="ECO:0000313" key="7">
    <source>
        <dbReference type="Proteomes" id="UP000191820"/>
    </source>
</evidence>
<feature type="transmembrane region" description="Helical" evidence="4">
    <location>
        <begin position="36"/>
        <end position="53"/>
    </location>
</feature>
<dbReference type="Pfam" id="PF07730">
    <property type="entry name" value="HisKA_3"/>
    <property type="match status" value="1"/>
</dbReference>
<feature type="transmembrane region" description="Helical" evidence="4">
    <location>
        <begin position="60"/>
        <end position="77"/>
    </location>
</feature>
<keyword evidence="4" id="KW-0472">Membrane</keyword>
<evidence type="ECO:0000313" key="6">
    <source>
        <dbReference type="EMBL" id="ARD20685.1"/>
    </source>
</evidence>
<accession>A0ABM6JG87</accession>
<proteinExistence type="predicted"/>
<dbReference type="Gene3D" id="3.30.565.10">
    <property type="entry name" value="Histidine kinase-like ATPase, C-terminal domain"/>
    <property type="match status" value="1"/>
</dbReference>
<name>A0ABM6JG87_9GAMM</name>
<dbReference type="RefSeq" id="WP_225442152.1">
    <property type="nucleotide sequence ID" value="NZ_CP020472.1"/>
</dbReference>
<evidence type="ECO:0000256" key="3">
    <source>
        <dbReference type="ARBA" id="ARBA00023012"/>
    </source>
</evidence>
<gene>
    <name evidence="6" type="ORF">SJ2017_0339</name>
</gene>
<dbReference type="Gene3D" id="1.20.5.1930">
    <property type="match status" value="1"/>
</dbReference>
<protein>
    <submittedName>
        <fullName evidence="6">Sensor histidine kinase DesK</fullName>
    </submittedName>
</protein>
<dbReference type="InterPro" id="IPR036890">
    <property type="entry name" value="HATPase_C_sf"/>
</dbReference>
<feature type="transmembrane region" description="Helical" evidence="4">
    <location>
        <begin position="127"/>
        <end position="144"/>
    </location>
</feature>
<evidence type="ECO:0000256" key="2">
    <source>
        <dbReference type="ARBA" id="ARBA00022777"/>
    </source>
</evidence>
<keyword evidence="1" id="KW-0808">Transferase</keyword>
<dbReference type="Proteomes" id="UP000191820">
    <property type="component" value="Chromosome"/>
</dbReference>
<dbReference type="InterPro" id="IPR011712">
    <property type="entry name" value="Sig_transdc_His_kin_sub3_dim/P"/>
</dbReference>
<keyword evidence="7" id="KW-1185">Reference proteome</keyword>
<keyword evidence="4" id="KW-1133">Transmembrane helix</keyword>
<keyword evidence="3" id="KW-0902">Two-component regulatory system</keyword>
<feature type="domain" description="Signal transduction histidine kinase subgroup 3 dimerisation and phosphoacceptor" evidence="5">
    <location>
        <begin position="194"/>
        <end position="261"/>
    </location>
</feature>
<feature type="transmembrane region" description="Helical" evidence="4">
    <location>
        <begin position="89"/>
        <end position="120"/>
    </location>
</feature>
<dbReference type="GO" id="GO:0016301">
    <property type="term" value="F:kinase activity"/>
    <property type="evidence" value="ECO:0007669"/>
    <property type="project" value="UniProtKB-KW"/>
</dbReference>
<sequence>MNTQDTANQSAQGMVHTDMTTNENNHPEKAYKQKTAWVYLLNLIFYFIPIWFMRDDVMRVSISLLLLIPFLYGYFWAYKSSQAKAIYPISLMISTAVIASLFTSGGISFFSFAGFFIGFFYSLRTSIISFIAISIGLWTLNYLVGYPAFYFPLYGMLIVFVVGLFGVVEHNNERIRRQQRQSNDEIASLATALERERIARDLHDIMGHNLSSIALKAQLAEKLVEAGNLPLAKEHLSQLAEIARDSLSQIRQTVSDYKHKGLADTLQQLTASLREQSIEVNVNGQLPEMPELYESQLGLMFTELVNNMLKHGTATECWWQFSHQNNTLNVRLSDNSSTQAIVEGNGLKGIAERAQLLKGAFNYQITDGYQFTISLPLSTDKDS</sequence>
<organism evidence="6 7">
    <name type="scientific">Shewanella japonica</name>
    <dbReference type="NCBI Taxonomy" id="93973"/>
    <lineage>
        <taxon>Bacteria</taxon>
        <taxon>Pseudomonadati</taxon>
        <taxon>Pseudomonadota</taxon>
        <taxon>Gammaproteobacteria</taxon>
        <taxon>Alteromonadales</taxon>
        <taxon>Shewanellaceae</taxon>
        <taxon>Shewanella</taxon>
    </lineage>
</organism>
<reference evidence="6 7" key="1">
    <citation type="submission" date="2017-03" db="EMBL/GenBank/DDBJ databases">
        <title>Genome sequencing of Shewanella japonica KCTC 22435.</title>
        <authorList>
            <person name="Kim K.M."/>
        </authorList>
    </citation>
    <scope>NUCLEOTIDE SEQUENCE [LARGE SCALE GENOMIC DNA]</scope>
    <source>
        <strain evidence="6 7">KCTC 22435</strain>
    </source>
</reference>
<evidence type="ECO:0000256" key="4">
    <source>
        <dbReference type="SAM" id="Phobius"/>
    </source>
</evidence>
<dbReference type="PANTHER" id="PTHR24421">
    <property type="entry name" value="NITRATE/NITRITE SENSOR PROTEIN NARX-RELATED"/>
    <property type="match status" value="1"/>
</dbReference>
<feature type="transmembrane region" description="Helical" evidence="4">
    <location>
        <begin position="150"/>
        <end position="168"/>
    </location>
</feature>